<dbReference type="CDD" id="cd04166">
    <property type="entry name" value="CysN_ATPS"/>
    <property type="match status" value="1"/>
</dbReference>
<evidence type="ECO:0000259" key="7">
    <source>
        <dbReference type="PROSITE" id="PS51722"/>
    </source>
</evidence>
<dbReference type="InterPro" id="IPR041757">
    <property type="entry name" value="CysN_GTP-bd"/>
</dbReference>
<dbReference type="EMBL" id="PJAF01000046">
    <property type="protein sequence ID" value="PKF67759.1"/>
    <property type="molecule type" value="Genomic_DNA"/>
</dbReference>
<dbReference type="STRING" id="1121365.GCA_000375365_00583"/>
<dbReference type="Gene3D" id="3.40.50.300">
    <property type="entry name" value="P-loop containing nucleotide triphosphate hydrolases"/>
    <property type="match status" value="1"/>
</dbReference>
<dbReference type="CDD" id="cd03695">
    <property type="entry name" value="CysN_NodQ_II"/>
    <property type="match status" value="1"/>
</dbReference>
<evidence type="ECO:0000313" key="8">
    <source>
        <dbReference type="EMBL" id="PKF67759.1"/>
    </source>
</evidence>
<keyword evidence="2 8" id="KW-0808">Transferase</keyword>
<dbReference type="InterPro" id="IPR000795">
    <property type="entry name" value="T_Tr_GTP-bd_dom"/>
</dbReference>
<dbReference type="NCBIfam" id="TIGR02034">
    <property type="entry name" value="CysN"/>
    <property type="match status" value="1"/>
</dbReference>
<dbReference type="PROSITE" id="PS51722">
    <property type="entry name" value="G_TR_2"/>
    <property type="match status" value="1"/>
</dbReference>
<accession>A0A2N0X4X2</accession>
<dbReference type="InterPro" id="IPR027417">
    <property type="entry name" value="P-loop_NTPase"/>
</dbReference>
<gene>
    <name evidence="8" type="ORF">CXB45_10625</name>
</gene>
<reference evidence="8 9" key="1">
    <citation type="submission" date="2017-12" db="EMBL/GenBank/DDBJ databases">
        <title>Corynebacterium mastitidis 16-1433 Genome.</title>
        <authorList>
            <person name="Gulvik C.A."/>
        </authorList>
    </citation>
    <scope>NUCLEOTIDE SEQUENCE [LARGE SCALE GENOMIC DNA]</scope>
    <source>
        <strain evidence="8 9">16-1433</strain>
    </source>
</reference>
<organism evidence="8 9">
    <name type="scientific">Corynebacterium mastitidis</name>
    <dbReference type="NCBI Taxonomy" id="161890"/>
    <lineage>
        <taxon>Bacteria</taxon>
        <taxon>Bacillati</taxon>
        <taxon>Actinomycetota</taxon>
        <taxon>Actinomycetes</taxon>
        <taxon>Mycobacteriales</taxon>
        <taxon>Corynebacteriaceae</taxon>
        <taxon>Corynebacterium</taxon>
    </lineage>
</organism>
<keyword evidence="6" id="KW-0342">GTP-binding</keyword>
<dbReference type="InterPro" id="IPR054696">
    <property type="entry name" value="GTP-eEF1A_C"/>
</dbReference>
<dbReference type="CDD" id="cd04095">
    <property type="entry name" value="CysN_NoDQ_III"/>
    <property type="match status" value="1"/>
</dbReference>
<dbReference type="InterPro" id="IPR031157">
    <property type="entry name" value="G_TR_CS"/>
</dbReference>
<protein>
    <recommendedName>
        <fullName evidence="1">sulfate adenylyltransferase</fullName>
        <ecNumber evidence="1">2.7.7.4</ecNumber>
    </recommendedName>
</protein>
<evidence type="ECO:0000256" key="2">
    <source>
        <dbReference type="ARBA" id="ARBA00022679"/>
    </source>
</evidence>
<name>A0A2N0X4X2_9CORY</name>
<dbReference type="OrthoDB" id="9804504at2"/>
<dbReference type="GO" id="GO:0004781">
    <property type="term" value="F:sulfate adenylyltransferase (ATP) activity"/>
    <property type="evidence" value="ECO:0007669"/>
    <property type="project" value="UniProtKB-EC"/>
</dbReference>
<proteinExistence type="predicted"/>
<dbReference type="InterPro" id="IPR011779">
    <property type="entry name" value="SO4_adenylTrfase_lsu"/>
</dbReference>
<evidence type="ECO:0000256" key="4">
    <source>
        <dbReference type="ARBA" id="ARBA00022741"/>
    </source>
</evidence>
<keyword evidence="3 8" id="KW-0548">Nucleotidyltransferase</keyword>
<dbReference type="GO" id="GO:0005524">
    <property type="term" value="F:ATP binding"/>
    <property type="evidence" value="ECO:0007669"/>
    <property type="project" value="UniProtKB-KW"/>
</dbReference>
<dbReference type="GO" id="GO:0003924">
    <property type="term" value="F:GTPase activity"/>
    <property type="evidence" value="ECO:0007669"/>
    <property type="project" value="InterPro"/>
</dbReference>
<dbReference type="Proteomes" id="UP000233249">
    <property type="component" value="Unassembled WGS sequence"/>
</dbReference>
<dbReference type="PANTHER" id="PTHR23115">
    <property type="entry name" value="TRANSLATION FACTOR"/>
    <property type="match status" value="1"/>
</dbReference>
<evidence type="ECO:0000256" key="5">
    <source>
        <dbReference type="ARBA" id="ARBA00022840"/>
    </source>
</evidence>
<dbReference type="Pfam" id="PF22594">
    <property type="entry name" value="GTP-eEF1A_C"/>
    <property type="match status" value="1"/>
</dbReference>
<dbReference type="InterPro" id="IPR009000">
    <property type="entry name" value="Transl_B-barrel_sf"/>
</dbReference>
<keyword evidence="5" id="KW-0067">ATP-binding</keyword>
<evidence type="ECO:0000313" key="9">
    <source>
        <dbReference type="Proteomes" id="UP000233249"/>
    </source>
</evidence>
<dbReference type="GO" id="GO:0005525">
    <property type="term" value="F:GTP binding"/>
    <property type="evidence" value="ECO:0007669"/>
    <property type="project" value="UniProtKB-KW"/>
</dbReference>
<dbReference type="SUPFAM" id="SSF50447">
    <property type="entry name" value="Translation proteins"/>
    <property type="match status" value="1"/>
</dbReference>
<dbReference type="InterPro" id="IPR050100">
    <property type="entry name" value="TRAFAC_GTPase_members"/>
</dbReference>
<feature type="domain" description="Tr-type G" evidence="7">
    <location>
        <begin position="23"/>
        <end position="238"/>
    </location>
</feature>
<dbReference type="InterPro" id="IPR044138">
    <property type="entry name" value="CysN_II"/>
</dbReference>
<evidence type="ECO:0000256" key="3">
    <source>
        <dbReference type="ARBA" id="ARBA00022695"/>
    </source>
</evidence>
<dbReference type="GO" id="GO:0006790">
    <property type="term" value="P:sulfur compound metabolic process"/>
    <property type="evidence" value="ECO:0007669"/>
    <property type="project" value="InterPro"/>
</dbReference>
<sequence>MSTATETTPGAGSPDVAGTLARRQTLRLCTAGSVDDGKSTFVGRLLHDTKSVLADQLAAVERTSADRGFEGLDLSLLVDGLRAEREQGITIDVAYRYFATPRRTFILADTPGHVQYTRNTVTGMSTSQAVVLLVDARHGVMEQTRRHLTVAGLLGIRHVVLAVNKIDLVGYSEDAFRAIEAEFTGLAASLWISDIRVVPISALHGDNVVEPSEHMGWYRGPTVLSILESLPVGAGRARELPLRFPVQYVIREHARDYRGYAGRVEAGTVAVGDTVSTPGGRLTRVSHIDTADGPAERAAAGQSVVLRLADEIDLVRGDLVAAAERPGDTRSFTATAVGLSETPLRPGALVKLRYGTALVKARVIAEKPVGLNDIARVTVEVARPLPVEAYAARGAVGSFLLIDASSGDTLAAGLVEQP</sequence>
<dbReference type="PROSITE" id="PS00301">
    <property type="entry name" value="G_TR_1"/>
    <property type="match status" value="1"/>
</dbReference>
<dbReference type="InterPro" id="IPR044139">
    <property type="entry name" value="CysN_NoDQ_III"/>
</dbReference>
<dbReference type="SUPFAM" id="SSF52540">
    <property type="entry name" value="P-loop containing nucleoside triphosphate hydrolases"/>
    <property type="match status" value="1"/>
</dbReference>
<comment type="caution">
    <text evidence="8">The sequence shown here is derived from an EMBL/GenBank/DDBJ whole genome shotgun (WGS) entry which is preliminary data.</text>
</comment>
<dbReference type="RefSeq" id="WP_101174397.1">
    <property type="nucleotide sequence ID" value="NZ_JAKRKB010000014.1"/>
</dbReference>
<evidence type="ECO:0000256" key="1">
    <source>
        <dbReference type="ARBA" id="ARBA00012391"/>
    </source>
</evidence>
<dbReference type="AlphaFoldDB" id="A0A2N0X4X2"/>
<dbReference type="EC" id="2.7.7.4" evidence="1"/>
<dbReference type="Gene3D" id="2.40.30.10">
    <property type="entry name" value="Translation factors"/>
    <property type="match status" value="2"/>
</dbReference>
<dbReference type="FunFam" id="3.40.50.300:FF:000119">
    <property type="entry name" value="Sulfate adenylyltransferase subunit 1"/>
    <property type="match status" value="1"/>
</dbReference>
<dbReference type="InterPro" id="IPR009001">
    <property type="entry name" value="Transl_elong_EF1A/Init_IF2_C"/>
</dbReference>
<dbReference type="PRINTS" id="PR00315">
    <property type="entry name" value="ELONGATNFCT"/>
</dbReference>
<keyword evidence="4" id="KW-0547">Nucleotide-binding</keyword>
<evidence type="ECO:0000256" key="6">
    <source>
        <dbReference type="ARBA" id="ARBA00023134"/>
    </source>
</evidence>
<dbReference type="SUPFAM" id="SSF50465">
    <property type="entry name" value="EF-Tu/eEF-1alpha/eIF2-gamma C-terminal domain"/>
    <property type="match status" value="1"/>
</dbReference>
<dbReference type="Pfam" id="PF00009">
    <property type="entry name" value="GTP_EFTU"/>
    <property type="match status" value="1"/>
</dbReference>